<dbReference type="SMART" id="SM00248">
    <property type="entry name" value="ANK"/>
    <property type="match status" value="1"/>
</dbReference>
<dbReference type="PANTHER" id="PTHR22677">
    <property type="entry name" value="ANKYRIN REPEAT DOMAIN-CONTAINING PROTEIN 60"/>
    <property type="match status" value="1"/>
</dbReference>
<dbReference type="InterPro" id="IPR002110">
    <property type="entry name" value="Ankyrin_rpt"/>
</dbReference>
<dbReference type="EMBL" id="GEMB01003304">
    <property type="protein sequence ID" value="JAR99910.1"/>
    <property type="molecule type" value="Transcribed_RNA"/>
</dbReference>
<dbReference type="PANTHER" id="PTHR22677:SF4">
    <property type="entry name" value="USHER SYNDROME TYPE-1G PROTEIN-LIKE PROTEIN"/>
    <property type="match status" value="1"/>
</dbReference>
<organism evidence="2">
    <name type="scientific">Triatoma infestans</name>
    <name type="common">Assassin bug</name>
    <dbReference type="NCBI Taxonomy" id="30076"/>
    <lineage>
        <taxon>Eukaryota</taxon>
        <taxon>Metazoa</taxon>
        <taxon>Ecdysozoa</taxon>
        <taxon>Arthropoda</taxon>
        <taxon>Hexapoda</taxon>
        <taxon>Insecta</taxon>
        <taxon>Pterygota</taxon>
        <taxon>Neoptera</taxon>
        <taxon>Paraneoptera</taxon>
        <taxon>Hemiptera</taxon>
        <taxon>Heteroptera</taxon>
        <taxon>Panheteroptera</taxon>
        <taxon>Cimicomorpha</taxon>
        <taxon>Reduviidae</taxon>
        <taxon>Triatominae</taxon>
        <taxon>Triatoma</taxon>
    </lineage>
</organism>
<protein>
    <submittedName>
        <fullName evidence="2">Serine threonine-protein phosphatase 6 regulatory ankyrin repeat subunit a-like protein</fullName>
    </submittedName>
</protein>
<dbReference type="PROSITE" id="PS50088">
    <property type="entry name" value="ANK_REPEAT"/>
    <property type="match status" value="1"/>
</dbReference>
<feature type="repeat" description="ANK" evidence="1">
    <location>
        <begin position="16"/>
        <end position="48"/>
    </location>
</feature>
<name>A0A161MAK4_TRIIF</name>
<dbReference type="Gene3D" id="1.25.40.20">
    <property type="entry name" value="Ankyrin repeat-containing domain"/>
    <property type="match status" value="1"/>
</dbReference>
<dbReference type="SUPFAM" id="SSF48403">
    <property type="entry name" value="Ankyrin repeat"/>
    <property type="match status" value="1"/>
</dbReference>
<dbReference type="Pfam" id="PF12796">
    <property type="entry name" value="Ank_2"/>
    <property type="match status" value="1"/>
</dbReference>
<dbReference type="InterPro" id="IPR039323">
    <property type="entry name" value="ANKRD_45/46/60"/>
</dbReference>
<accession>A0A161MAK4</accession>
<dbReference type="InterPro" id="IPR036770">
    <property type="entry name" value="Ankyrin_rpt-contain_sf"/>
</dbReference>
<proteinExistence type="predicted"/>
<evidence type="ECO:0000313" key="2">
    <source>
        <dbReference type="EMBL" id="JAR99910.1"/>
    </source>
</evidence>
<sequence>MLENGADPDEPQWEVDGNTPLLLAASQGFVDIIRTLFSYGCNINARTIHGETALHLSIVGQKNVV</sequence>
<dbReference type="PROSITE" id="PS50297">
    <property type="entry name" value="ANK_REP_REGION"/>
    <property type="match status" value="1"/>
</dbReference>
<dbReference type="AlphaFoldDB" id="A0A161MAK4"/>
<evidence type="ECO:0000256" key="1">
    <source>
        <dbReference type="PROSITE-ProRule" id="PRU00023"/>
    </source>
</evidence>
<reference evidence="2" key="1">
    <citation type="submission" date="2016-04" db="EMBL/GenBank/DDBJ databases">
        <authorList>
            <person name="Calderon-Fernandez G.M.Sr."/>
        </authorList>
    </citation>
    <scope>NUCLEOTIDE SEQUENCE</scope>
    <source>
        <strain evidence="2">Int1</strain>
        <tissue evidence="2">Integument</tissue>
    </source>
</reference>
<keyword evidence="1" id="KW-0040">ANK repeat</keyword>
<reference evidence="2" key="2">
    <citation type="journal article" date="2017" name="J. Med. Entomol.">
        <title>Transcriptome Analysis of the Triatoma infestans (Hemiptera: Reduviidae) Integument.</title>
        <authorList>
            <person name="Calderon-Fernandez G.M."/>
            <person name="Moriconi D.E."/>
            <person name="Dulbecco A.B."/>
            <person name="Juarez M.P."/>
        </authorList>
    </citation>
    <scope>NUCLEOTIDE SEQUENCE</scope>
    <source>
        <strain evidence="2">Int1</strain>
        <tissue evidence="2">Integument</tissue>
    </source>
</reference>